<accession>A0AAD6K5F5</accession>
<comment type="caution">
    <text evidence="2">The sequence shown here is derived from an EMBL/GenBank/DDBJ whole genome shotgun (WGS) entry which is preliminary data.</text>
</comment>
<dbReference type="AlphaFoldDB" id="A0AAD6K5F5"/>
<evidence type="ECO:0000313" key="3">
    <source>
        <dbReference type="Proteomes" id="UP001162972"/>
    </source>
</evidence>
<feature type="compositionally biased region" description="Low complexity" evidence="1">
    <location>
        <begin position="28"/>
        <end position="40"/>
    </location>
</feature>
<reference evidence="2 3" key="1">
    <citation type="journal article" date="2023" name="Int. J. Mol. Sci.">
        <title>De Novo Assembly and Annotation of 11 Diverse Shrub Willow (Salix) Genomes Reveals Novel Gene Organization in Sex-Linked Regions.</title>
        <authorList>
            <person name="Hyden B."/>
            <person name="Feng K."/>
            <person name="Yates T.B."/>
            <person name="Jawdy S."/>
            <person name="Cereghino C."/>
            <person name="Smart L.B."/>
            <person name="Muchero W."/>
        </authorList>
    </citation>
    <scope>NUCLEOTIDE SEQUENCE [LARGE SCALE GENOMIC DNA]</scope>
    <source>
        <tissue evidence="2">Shoot tip</tissue>
    </source>
</reference>
<organism evidence="2 3">
    <name type="scientific">Salix udensis</name>
    <dbReference type="NCBI Taxonomy" id="889485"/>
    <lineage>
        <taxon>Eukaryota</taxon>
        <taxon>Viridiplantae</taxon>
        <taxon>Streptophyta</taxon>
        <taxon>Embryophyta</taxon>
        <taxon>Tracheophyta</taxon>
        <taxon>Spermatophyta</taxon>
        <taxon>Magnoliopsida</taxon>
        <taxon>eudicotyledons</taxon>
        <taxon>Gunneridae</taxon>
        <taxon>Pentapetalae</taxon>
        <taxon>rosids</taxon>
        <taxon>fabids</taxon>
        <taxon>Malpighiales</taxon>
        <taxon>Salicaceae</taxon>
        <taxon>Saliceae</taxon>
        <taxon>Salix</taxon>
    </lineage>
</organism>
<dbReference type="Proteomes" id="UP001162972">
    <property type="component" value="Chromosome 11"/>
</dbReference>
<gene>
    <name evidence="2" type="ORF">OIU84_003066</name>
</gene>
<evidence type="ECO:0000256" key="1">
    <source>
        <dbReference type="SAM" id="MobiDB-lite"/>
    </source>
</evidence>
<proteinExistence type="predicted"/>
<evidence type="ECO:0000313" key="2">
    <source>
        <dbReference type="EMBL" id="KAJ6417278.1"/>
    </source>
</evidence>
<protein>
    <submittedName>
        <fullName evidence="2">Uncharacterized protein</fullName>
    </submittedName>
</protein>
<keyword evidence="3" id="KW-1185">Reference proteome</keyword>
<name>A0AAD6K5F5_9ROSI</name>
<dbReference type="EMBL" id="JAPFFJ010000011">
    <property type="protein sequence ID" value="KAJ6417278.1"/>
    <property type="molecule type" value="Genomic_DNA"/>
</dbReference>
<sequence length="49" mass="5477">MSSPKSTGAWDRTNLHIYINVVHVFAESSTSKNDSSTKNEITITLLEPR</sequence>
<feature type="region of interest" description="Disordered" evidence="1">
    <location>
        <begin position="28"/>
        <end position="49"/>
    </location>
</feature>